<dbReference type="InterPro" id="IPR008952">
    <property type="entry name" value="Tetraspanin_EC2_sf"/>
</dbReference>
<gene>
    <name evidence="8" type="ORF">CINCED_3A008595</name>
</gene>
<proteinExistence type="inferred from homology"/>
<feature type="disulfide bond" evidence="6">
    <location>
        <begin position="145"/>
        <end position="186"/>
    </location>
</feature>
<keyword evidence="6" id="KW-1015">Disulfide bond</keyword>
<evidence type="ECO:0000256" key="7">
    <source>
        <dbReference type="RuleBase" id="RU361218"/>
    </source>
</evidence>
<dbReference type="Proteomes" id="UP000325440">
    <property type="component" value="Unassembled WGS sequence"/>
</dbReference>
<dbReference type="PANTHER" id="PTHR19282">
    <property type="entry name" value="TETRASPANIN"/>
    <property type="match status" value="1"/>
</dbReference>
<evidence type="ECO:0000256" key="6">
    <source>
        <dbReference type="PIRSR" id="PIRSR002419-1"/>
    </source>
</evidence>
<dbReference type="PRINTS" id="PR00259">
    <property type="entry name" value="TMFOUR"/>
</dbReference>
<name>A0A5E4MEM6_9HEMI</name>
<feature type="transmembrane region" description="Helical" evidence="7">
    <location>
        <begin position="12"/>
        <end position="34"/>
    </location>
</feature>
<evidence type="ECO:0000313" key="9">
    <source>
        <dbReference type="Proteomes" id="UP000325440"/>
    </source>
</evidence>
<dbReference type="PIRSF" id="PIRSF002419">
    <property type="entry name" value="Tetraspanin"/>
    <property type="match status" value="1"/>
</dbReference>
<dbReference type="AlphaFoldDB" id="A0A5E4MEM6"/>
<dbReference type="SUPFAM" id="SSF48652">
    <property type="entry name" value="Tetraspanin"/>
    <property type="match status" value="1"/>
</dbReference>
<feature type="disulfide bond" evidence="6">
    <location>
        <begin position="146"/>
        <end position="167"/>
    </location>
</feature>
<keyword evidence="9" id="KW-1185">Reference proteome</keyword>
<feature type="transmembrane region" description="Helical" evidence="7">
    <location>
        <begin position="201"/>
        <end position="221"/>
    </location>
</feature>
<dbReference type="GO" id="GO:0005886">
    <property type="term" value="C:plasma membrane"/>
    <property type="evidence" value="ECO:0007669"/>
    <property type="project" value="TreeGrafter"/>
</dbReference>
<accession>A0A5E4MEM6</accession>
<organism evidence="8 9">
    <name type="scientific">Cinara cedri</name>
    <dbReference type="NCBI Taxonomy" id="506608"/>
    <lineage>
        <taxon>Eukaryota</taxon>
        <taxon>Metazoa</taxon>
        <taxon>Ecdysozoa</taxon>
        <taxon>Arthropoda</taxon>
        <taxon>Hexapoda</taxon>
        <taxon>Insecta</taxon>
        <taxon>Pterygota</taxon>
        <taxon>Neoptera</taxon>
        <taxon>Paraneoptera</taxon>
        <taxon>Hemiptera</taxon>
        <taxon>Sternorrhyncha</taxon>
        <taxon>Aphidomorpha</taxon>
        <taxon>Aphidoidea</taxon>
        <taxon>Aphididae</taxon>
        <taxon>Lachninae</taxon>
        <taxon>Cinara</taxon>
    </lineage>
</organism>
<dbReference type="Gene3D" id="1.10.1450.10">
    <property type="entry name" value="Tetraspanin"/>
    <property type="match status" value="1"/>
</dbReference>
<dbReference type="EMBL" id="CABPRJ010000524">
    <property type="protein sequence ID" value="VVC30578.1"/>
    <property type="molecule type" value="Genomic_DNA"/>
</dbReference>
<evidence type="ECO:0000256" key="1">
    <source>
        <dbReference type="ARBA" id="ARBA00004141"/>
    </source>
</evidence>
<feature type="transmembrane region" description="Helical" evidence="7">
    <location>
        <begin position="54"/>
        <end position="74"/>
    </location>
</feature>
<protein>
    <recommendedName>
        <fullName evidence="7">Tetraspanin</fullName>
    </recommendedName>
</protein>
<evidence type="ECO:0000256" key="3">
    <source>
        <dbReference type="ARBA" id="ARBA00022692"/>
    </source>
</evidence>
<dbReference type="InterPro" id="IPR018499">
    <property type="entry name" value="Tetraspanin/Peripherin"/>
</dbReference>
<keyword evidence="4 7" id="KW-1133">Transmembrane helix</keyword>
<comment type="similarity">
    <text evidence="2 7">Belongs to the tetraspanin (TM4SF) family.</text>
</comment>
<comment type="subcellular location">
    <subcellularLocation>
        <location evidence="1 7">Membrane</location>
        <topology evidence="1 7">Multi-pass membrane protein</topology>
    </subcellularLocation>
</comment>
<evidence type="ECO:0000256" key="2">
    <source>
        <dbReference type="ARBA" id="ARBA00006840"/>
    </source>
</evidence>
<keyword evidence="5 7" id="KW-0472">Membrane</keyword>
<evidence type="ECO:0000256" key="5">
    <source>
        <dbReference type="ARBA" id="ARBA00023136"/>
    </source>
</evidence>
<feature type="transmembrane region" description="Helical" evidence="7">
    <location>
        <begin position="81"/>
        <end position="105"/>
    </location>
</feature>
<evidence type="ECO:0000256" key="4">
    <source>
        <dbReference type="ARBA" id="ARBA00022989"/>
    </source>
</evidence>
<dbReference type="PANTHER" id="PTHR19282:SF544">
    <property type="entry name" value="TETRASPANIN"/>
    <property type="match status" value="1"/>
</dbReference>
<sequence>MSIFAFLGKYALYLFNLLCLISSIIILSITFIVWQNFKKWDSFVDGSLISAPKILLFIGIGVFLIAFIGICGVLRDSRCLLILFTILLTIVLIGELVLSAAVYYMGDQVKDYALKEMNDSLPSYNTTNGETSTKIWNLVQSEMECCGVNGPKDWAPVLHNKLPTTCCREIPVDGHCTIIDSYKLGCFKRFETQLEGNEKTIMWSSIGFALVQFLAVLLACFRSRSIREEYETV</sequence>
<reference evidence="8 9" key="1">
    <citation type="submission" date="2019-08" db="EMBL/GenBank/DDBJ databases">
        <authorList>
            <person name="Alioto T."/>
            <person name="Alioto T."/>
            <person name="Gomez Garrido J."/>
        </authorList>
    </citation>
    <scope>NUCLEOTIDE SEQUENCE [LARGE SCALE GENOMIC DNA]</scope>
</reference>
<dbReference type="OrthoDB" id="10033535at2759"/>
<dbReference type="CDD" id="cd03127">
    <property type="entry name" value="tetraspanin_LEL"/>
    <property type="match status" value="1"/>
</dbReference>
<dbReference type="InterPro" id="IPR000301">
    <property type="entry name" value="Tetraspanin_animals"/>
</dbReference>
<evidence type="ECO:0000313" key="8">
    <source>
        <dbReference type="EMBL" id="VVC30578.1"/>
    </source>
</evidence>
<keyword evidence="3 7" id="KW-0812">Transmembrane</keyword>
<dbReference type="Pfam" id="PF00335">
    <property type="entry name" value="Tetraspanin"/>
    <property type="match status" value="1"/>
</dbReference>